<accession>A0A7C4NL49</accession>
<evidence type="ECO:0000313" key="3">
    <source>
        <dbReference type="EMBL" id="HGQ35083.1"/>
    </source>
</evidence>
<evidence type="ECO:0000313" key="4">
    <source>
        <dbReference type="EMBL" id="HGQ64449.1"/>
    </source>
</evidence>
<feature type="domain" description="Pyruvate/ketoisovalerate oxidoreductase catalytic" evidence="2">
    <location>
        <begin position="11"/>
        <end position="184"/>
    </location>
</feature>
<gene>
    <name evidence="4" type="ORF">ENU08_04315</name>
    <name evidence="3" type="ORF">ENU41_00180</name>
</gene>
<evidence type="ECO:0000259" key="2">
    <source>
        <dbReference type="Pfam" id="PF01558"/>
    </source>
</evidence>
<dbReference type="GO" id="GO:0016903">
    <property type="term" value="F:oxidoreductase activity, acting on the aldehyde or oxo group of donors"/>
    <property type="evidence" value="ECO:0007669"/>
    <property type="project" value="InterPro"/>
</dbReference>
<dbReference type="PANTHER" id="PTHR43854:SF1">
    <property type="entry name" value="INDOLEPYRUVATE OXIDOREDUCTASE SUBUNIT IORB"/>
    <property type="match status" value="1"/>
</dbReference>
<dbReference type="PANTHER" id="PTHR43854">
    <property type="entry name" value="INDOLEPYRUVATE OXIDOREDUCTASE SUBUNIT IORB"/>
    <property type="match status" value="1"/>
</dbReference>
<comment type="caution">
    <text evidence="4">The sequence shown here is derived from an EMBL/GenBank/DDBJ whole genome shotgun (WGS) entry which is preliminary data.</text>
</comment>
<proteinExistence type="predicted"/>
<dbReference type="InterPro" id="IPR052198">
    <property type="entry name" value="IorB_Oxidoreductase"/>
</dbReference>
<reference evidence="4" key="1">
    <citation type="journal article" date="2020" name="mSystems">
        <title>Genome- and Community-Level Interaction Insights into Carbon Utilization and Element Cycling Functions of Hydrothermarchaeota in Hydrothermal Sediment.</title>
        <authorList>
            <person name="Zhou Z."/>
            <person name="Liu Y."/>
            <person name="Xu W."/>
            <person name="Pan J."/>
            <person name="Luo Z.H."/>
            <person name="Li M."/>
        </authorList>
    </citation>
    <scope>NUCLEOTIDE SEQUENCE [LARGE SCALE GENOMIC DNA]</scope>
    <source>
        <strain evidence="4">SpSt-637</strain>
        <strain evidence="3">SpSt-667</strain>
    </source>
</reference>
<dbReference type="EMBL" id="DTBD01000034">
    <property type="protein sequence ID" value="HGQ64449.1"/>
    <property type="molecule type" value="Genomic_DNA"/>
</dbReference>
<sequence>MKLEILISGVGGQGVITFGSMLGELCVKRGINVVTAETHGMAQRMGSVEMFVRIGNVKAPLIPPGSADYVVALEMIESLRAVKYLKKCCWMLLSDIYLPPVGSGKPPSRTDILSALSDLPINFIVVEVEDIIKRLKDSRVTNMVMLGALLAFEDISKIIPVEEAEDLIHRELGDVNREALVLGYKQVKEKLADEKNVYRSRYCQKIECGSK</sequence>
<protein>
    <submittedName>
        <fullName evidence="4">Indolepyruvate ferredoxin oxidoreductase subunit beta</fullName>
    </submittedName>
</protein>
<evidence type="ECO:0000256" key="1">
    <source>
        <dbReference type="ARBA" id="ARBA00023002"/>
    </source>
</evidence>
<dbReference type="InterPro" id="IPR002869">
    <property type="entry name" value="Pyrv_flavodox_OxRed_cen"/>
</dbReference>
<dbReference type="EMBL" id="DTCK01000005">
    <property type="protein sequence ID" value="HGQ35083.1"/>
    <property type="molecule type" value="Genomic_DNA"/>
</dbReference>
<organism evidence="4">
    <name type="scientific">Ignisphaera aggregans</name>
    <dbReference type="NCBI Taxonomy" id="334771"/>
    <lineage>
        <taxon>Archaea</taxon>
        <taxon>Thermoproteota</taxon>
        <taxon>Thermoprotei</taxon>
        <taxon>Desulfurococcales</taxon>
        <taxon>Desulfurococcaceae</taxon>
        <taxon>Ignisphaera</taxon>
    </lineage>
</organism>
<name>A0A7C4NL49_9CREN</name>
<keyword evidence="4" id="KW-0670">Pyruvate</keyword>
<dbReference type="AlphaFoldDB" id="A0A7C4NL49"/>
<dbReference type="Pfam" id="PF01558">
    <property type="entry name" value="POR"/>
    <property type="match status" value="1"/>
</dbReference>
<dbReference type="Gene3D" id="3.40.920.10">
    <property type="entry name" value="Pyruvate-ferredoxin oxidoreductase, PFOR, domain III"/>
    <property type="match status" value="1"/>
</dbReference>
<dbReference type="SUPFAM" id="SSF53323">
    <property type="entry name" value="Pyruvate-ferredoxin oxidoreductase, PFOR, domain III"/>
    <property type="match status" value="1"/>
</dbReference>
<dbReference type="InterPro" id="IPR019752">
    <property type="entry name" value="Pyrv/ketoisovalerate_OxRed_cat"/>
</dbReference>
<keyword evidence="1" id="KW-0560">Oxidoreductase</keyword>